<dbReference type="InParanoid" id="E1ZJA1"/>
<dbReference type="InterPro" id="IPR011989">
    <property type="entry name" value="ARM-like"/>
</dbReference>
<dbReference type="GO" id="GO:0010608">
    <property type="term" value="P:post-transcriptional regulation of gene expression"/>
    <property type="evidence" value="ECO:0007669"/>
    <property type="project" value="TreeGrafter"/>
</dbReference>
<dbReference type="PROSITE" id="PS50302">
    <property type="entry name" value="PUM"/>
    <property type="match status" value="3"/>
</dbReference>
<dbReference type="GO" id="GO:0003729">
    <property type="term" value="F:mRNA binding"/>
    <property type="evidence" value="ECO:0007669"/>
    <property type="project" value="TreeGrafter"/>
</dbReference>
<reference evidence="4 5" key="1">
    <citation type="journal article" date="2010" name="Plant Cell">
        <title>The Chlorella variabilis NC64A genome reveals adaptation to photosymbiosis, coevolution with viruses, and cryptic sex.</title>
        <authorList>
            <person name="Blanc G."/>
            <person name="Duncan G."/>
            <person name="Agarkova I."/>
            <person name="Borodovsky M."/>
            <person name="Gurnon J."/>
            <person name="Kuo A."/>
            <person name="Lindquist E."/>
            <person name="Lucas S."/>
            <person name="Pangilinan J."/>
            <person name="Polle J."/>
            <person name="Salamov A."/>
            <person name="Terry A."/>
            <person name="Yamada T."/>
            <person name="Dunigan D.D."/>
            <person name="Grigoriev I.V."/>
            <person name="Claverie J.M."/>
            <person name="Van Etten J.L."/>
        </authorList>
    </citation>
    <scope>NUCLEOTIDE SEQUENCE [LARGE SCALE GENOMIC DNA]</scope>
    <source>
        <strain evidence="4 5">NC64A</strain>
    </source>
</reference>
<gene>
    <name evidence="4" type="ORF">CHLNCDRAFT_136239</name>
</gene>
<dbReference type="RefSeq" id="XP_005846203.1">
    <property type="nucleotide sequence ID" value="XM_005846141.1"/>
</dbReference>
<dbReference type="InterPro" id="IPR001313">
    <property type="entry name" value="Pumilio_RNA-bd_rpt"/>
</dbReference>
<keyword evidence="1" id="KW-0677">Repeat</keyword>
<feature type="compositionally biased region" description="Pro residues" evidence="3">
    <location>
        <begin position="222"/>
        <end position="237"/>
    </location>
</feature>
<evidence type="ECO:0008006" key="6">
    <source>
        <dbReference type="Google" id="ProtNLM"/>
    </source>
</evidence>
<dbReference type="InterPro" id="IPR016024">
    <property type="entry name" value="ARM-type_fold"/>
</dbReference>
<evidence type="ECO:0000256" key="2">
    <source>
        <dbReference type="PROSITE-ProRule" id="PRU00317"/>
    </source>
</evidence>
<dbReference type="SMART" id="SM00025">
    <property type="entry name" value="Pumilio"/>
    <property type="match status" value="4"/>
</dbReference>
<evidence type="ECO:0000256" key="1">
    <source>
        <dbReference type="ARBA" id="ARBA00022737"/>
    </source>
</evidence>
<dbReference type="SUPFAM" id="SSF48371">
    <property type="entry name" value="ARM repeat"/>
    <property type="match status" value="1"/>
</dbReference>
<accession>E1ZJA1</accession>
<keyword evidence="5" id="KW-1185">Reference proteome</keyword>
<feature type="region of interest" description="Disordered" evidence="3">
    <location>
        <begin position="1"/>
        <end position="21"/>
    </location>
</feature>
<sequence length="561" mass="59729">MFAAGGRADGGQPGALSSPNWRDLNQNVAGLLDELDIPRAISAPPHLDDRWAAQLTQLHGQAGDQKLGLGDIRLDEDYDRFYRAQVASGKKLPPPLDNPTLYSELPLLAPQPGHGGGLPPGLSPELAHQLLRHHASSPAPNPLLTAAGMEGMGGPPMDRPGSTPAVPPSVLHALSQLGVDRSSPSPHAMLAAQHAAAAQQQADALSSLQALAHHAHALAGATPPPHMGHSPSPPLPAASPQLSAAAANAAEILEKLVELMMDPFGNYLIQKLLDRCSEEQRLQVLRAVADNGELVNVALNTHGTRAVQKLIETLTSREQVQLVIDALKPGVVSLIRDLNGNHVVQRCLQVGAAPVSNVVEKCLKLGGAGLNEQRDAVVAELMVSPNLGRLLQDPYANYVMQSALTVSSGQLHSCRKFKIMNQPVILYALERRQNGAKNVFLTKSDVEGIIRIKQGDQQAPSGRRRRGAGGGAAVQGGAKNYSKKVLQFFQVLKGAGGQDILCRCVKRSGEWRWCPVVPLEELPRVIKEHHERATGFSGVEKLYTHLAYNAPTELAAGADGK</sequence>
<dbReference type="GeneID" id="17353340"/>
<evidence type="ECO:0000256" key="3">
    <source>
        <dbReference type="SAM" id="MobiDB-lite"/>
    </source>
</evidence>
<dbReference type="Gene3D" id="1.25.10.10">
    <property type="entry name" value="Leucine-rich Repeat Variant"/>
    <property type="match status" value="2"/>
</dbReference>
<dbReference type="PANTHER" id="PTHR12537:SF13">
    <property type="entry name" value="PUMILIO HOMOLOGY DOMAIN FAMILY MEMBER 4"/>
    <property type="match status" value="1"/>
</dbReference>
<dbReference type="KEGG" id="cvr:CHLNCDRAFT_136239"/>
<protein>
    <recommendedName>
        <fullName evidence="6">PUM-HD domain-containing protein</fullName>
    </recommendedName>
</protein>
<feature type="non-terminal residue" evidence="4">
    <location>
        <position position="561"/>
    </location>
</feature>
<dbReference type="Pfam" id="PF00806">
    <property type="entry name" value="PUF"/>
    <property type="match status" value="4"/>
</dbReference>
<proteinExistence type="predicted"/>
<dbReference type="Proteomes" id="UP000008141">
    <property type="component" value="Unassembled WGS sequence"/>
</dbReference>
<dbReference type="OrthoDB" id="668540at2759"/>
<feature type="region of interest" description="Disordered" evidence="3">
    <location>
        <begin position="454"/>
        <end position="475"/>
    </location>
</feature>
<organism evidence="5">
    <name type="scientific">Chlorella variabilis</name>
    <name type="common">Green alga</name>
    <dbReference type="NCBI Taxonomy" id="554065"/>
    <lineage>
        <taxon>Eukaryota</taxon>
        <taxon>Viridiplantae</taxon>
        <taxon>Chlorophyta</taxon>
        <taxon>core chlorophytes</taxon>
        <taxon>Trebouxiophyceae</taxon>
        <taxon>Chlorellales</taxon>
        <taxon>Chlorellaceae</taxon>
        <taxon>Chlorella clade</taxon>
        <taxon>Chlorella</taxon>
    </lineage>
</organism>
<dbReference type="EMBL" id="GL433849">
    <property type="protein sequence ID" value="EFN54101.1"/>
    <property type="molecule type" value="Genomic_DNA"/>
</dbReference>
<dbReference type="GO" id="GO:0005737">
    <property type="term" value="C:cytoplasm"/>
    <property type="evidence" value="ECO:0007669"/>
    <property type="project" value="TreeGrafter"/>
</dbReference>
<dbReference type="eggNOG" id="KOG2049">
    <property type="taxonomic scope" value="Eukaryota"/>
</dbReference>
<feature type="region of interest" description="Disordered" evidence="3">
    <location>
        <begin position="135"/>
        <end position="169"/>
    </location>
</feature>
<feature type="repeat" description="Pumilio" evidence="2">
    <location>
        <begin position="287"/>
        <end position="325"/>
    </location>
</feature>
<evidence type="ECO:0000313" key="5">
    <source>
        <dbReference type="Proteomes" id="UP000008141"/>
    </source>
</evidence>
<feature type="repeat" description="Pumilio" evidence="2">
    <location>
        <begin position="326"/>
        <end position="361"/>
    </location>
</feature>
<feature type="repeat" description="Pumilio" evidence="2">
    <location>
        <begin position="251"/>
        <end position="286"/>
    </location>
</feature>
<dbReference type="PANTHER" id="PTHR12537">
    <property type="entry name" value="RNA BINDING PROTEIN PUMILIO-RELATED"/>
    <property type="match status" value="1"/>
</dbReference>
<evidence type="ECO:0000313" key="4">
    <source>
        <dbReference type="EMBL" id="EFN54101.1"/>
    </source>
</evidence>
<feature type="region of interest" description="Disordered" evidence="3">
    <location>
        <begin position="219"/>
        <end position="241"/>
    </location>
</feature>
<dbReference type="AlphaFoldDB" id="E1ZJA1"/>
<dbReference type="STRING" id="554065.E1ZJA1"/>
<name>E1ZJA1_CHLVA</name>